<evidence type="ECO:0000256" key="7">
    <source>
        <dbReference type="ARBA" id="ARBA00022801"/>
    </source>
</evidence>
<evidence type="ECO:0000256" key="1">
    <source>
        <dbReference type="ARBA" id="ARBA00000077"/>
    </source>
</evidence>
<organism evidence="9 10">
    <name type="scientific">Arthrobotrys musiformis</name>
    <dbReference type="NCBI Taxonomy" id="47236"/>
    <lineage>
        <taxon>Eukaryota</taxon>
        <taxon>Fungi</taxon>
        <taxon>Dikarya</taxon>
        <taxon>Ascomycota</taxon>
        <taxon>Pezizomycotina</taxon>
        <taxon>Orbiliomycetes</taxon>
        <taxon>Orbiliales</taxon>
        <taxon>Orbiliaceae</taxon>
        <taxon>Arthrobotrys</taxon>
    </lineage>
</organism>
<dbReference type="AlphaFoldDB" id="A0AAV9W274"/>
<comment type="similarity">
    <text evidence="2">Belongs to the RNase H family.</text>
</comment>
<dbReference type="EMBL" id="JAVHJL010000007">
    <property type="protein sequence ID" value="KAK6499903.1"/>
    <property type="molecule type" value="Genomic_DNA"/>
</dbReference>
<dbReference type="Pfam" id="PF00075">
    <property type="entry name" value="RNase_H"/>
    <property type="match status" value="1"/>
</dbReference>
<dbReference type="InterPro" id="IPR050092">
    <property type="entry name" value="RNase_H"/>
</dbReference>
<evidence type="ECO:0000256" key="3">
    <source>
        <dbReference type="ARBA" id="ARBA00012180"/>
    </source>
</evidence>
<gene>
    <name evidence="9" type="ORF">TWF481_010259</name>
</gene>
<dbReference type="InterPro" id="IPR002156">
    <property type="entry name" value="RNaseH_domain"/>
</dbReference>
<accession>A0AAV9W274</accession>
<evidence type="ECO:0000256" key="2">
    <source>
        <dbReference type="ARBA" id="ARBA00005300"/>
    </source>
</evidence>
<comment type="caution">
    <text evidence="9">The sequence shown here is derived from an EMBL/GenBank/DDBJ whole genome shotgun (WGS) entry which is preliminary data.</text>
</comment>
<keyword evidence="10" id="KW-1185">Reference proteome</keyword>
<name>A0AAV9W274_9PEZI</name>
<feature type="domain" description="RNase H type-1" evidence="8">
    <location>
        <begin position="1"/>
        <end position="161"/>
    </location>
</feature>
<sequence>MVYIMEFKVDGACRGNGQPGSTAVAAACLFTRNGFHKTKVKHLPPNNPVPTNQRAEIMAIIMALKWALARYSELSAEPYMDVRIKSDSKYAITSLTTYIHKWIDNGWYNASGRPVANTDLFRLAFALENKISYIGKVTYTWIPREENLDADIECKEALDRT</sequence>
<dbReference type="Gene3D" id="3.30.420.10">
    <property type="entry name" value="Ribonuclease H-like superfamily/Ribonuclease H"/>
    <property type="match status" value="1"/>
</dbReference>
<dbReference type="PANTHER" id="PTHR10642:SF26">
    <property type="entry name" value="RIBONUCLEASE H1"/>
    <property type="match status" value="1"/>
</dbReference>
<evidence type="ECO:0000313" key="9">
    <source>
        <dbReference type="EMBL" id="KAK6499903.1"/>
    </source>
</evidence>
<evidence type="ECO:0000313" key="10">
    <source>
        <dbReference type="Proteomes" id="UP001370758"/>
    </source>
</evidence>
<dbReference type="EC" id="3.1.26.4" evidence="3"/>
<dbReference type="PROSITE" id="PS50879">
    <property type="entry name" value="RNASE_H_1"/>
    <property type="match status" value="1"/>
</dbReference>
<keyword evidence="6" id="KW-0255">Endonuclease</keyword>
<dbReference type="GO" id="GO:0043137">
    <property type="term" value="P:DNA replication, removal of RNA primer"/>
    <property type="evidence" value="ECO:0007669"/>
    <property type="project" value="TreeGrafter"/>
</dbReference>
<dbReference type="PANTHER" id="PTHR10642">
    <property type="entry name" value="RIBONUCLEASE H1"/>
    <property type="match status" value="1"/>
</dbReference>
<protein>
    <recommendedName>
        <fullName evidence="3">ribonuclease H</fullName>
        <ecNumber evidence="3">3.1.26.4</ecNumber>
    </recommendedName>
</protein>
<reference evidence="9 10" key="1">
    <citation type="submission" date="2023-08" db="EMBL/GenBank/DDBJ databases">
        <authorList>
            <person name="Palmer J.M."/>
        </authorList>
    </citation>
    <scope>NUCLEOTIDE SEQUENCE [LARGE SCALE GENOMIC DNA]</scope>
    <source>
        <strain evidence="9 10">TWF481</strain>
    </source>
</reference>
<keyword evidence="4" id="KW-0540">Nuclease</keyword>
<proteinExistence type="inferred from homology"/>
<dbReference type="GO" id="GO:0003676">
    <property type="term" value="F:nucleic acid binding"/>
    <property type="evidence" value="ECO:0007669"/>
    <property type="project" value="InterPro"/>
</dbReference>
<keyword evidence="5" id="KW-0479">Metal-binding</keyword>
<dbReference type="InterPro" id="IPR036397">
    <property type="entry name" value="RNaseH_sf"/>
</dbReference>
<dbReference type="GO" id="GO:0004523">
    <property type="term" value="F:RNA-DNA hybrid ribonuclease activity"/>
    <property type="evidence" value="ECO:0007669"/>
    <property type="project" value="UniProtKB-EC"/>
</dbReference>
<evidence type="ECO:0000256" key="6">
    <source>
        <dbReference type="ARBA" id="ARBA00022759"/>
    </source>
</evidence>
<dbReference type="SUPFAM" id="SSF53098">
    <property type="entry name" value="Ribonuclease H-like"/>
    <property type="match status" value="1"/>
</dbReference>
<dbReference type="Proteomes" id="UP001370758">
    <property type="component" value="Unassembled WGS sequence"/>
</dbReference>
<evidence type="ECO:0000256" key="5">
    <source>
        <dbReference type="ARBA" id="ARBA00022723"/>
    </source>
</evidence>
<evidence type="ECO:0000259" key="8">
    <source>
        <dbReference type="PROSITE" id="PS50879"/>
    </source>
</evidence>
<keyword evidence="7" id="KW-0378">Hydrolase</keyword>
<comment type="catalytic activity">
    <reaction evidence="1">
        <text>Endonucleolytic cleavage to 5'-phosphomonoester.</text>
        <dbReference type="EC" id="3.1.26.4"/>
    </reaction>
</comment>
<dbReference type="GO" id="GO:0046872">
    <property type="term" value="F:metal ion binding"/>
    <property type="evidence" value="ECO:0007669"/>
    <property type="project" value="UniProtKB-KW"/>
</dbReference>
<dbReference type="InterPro" id="IPR012337">
    <property type="entry name" value="RNaseH-like_sf"/>
</dbReference>
<evidence type="ECO:0000256" key="4">
    <source>
        <dbReference type="ARBA" id="ARBA00022722"/>
    </source>
</evidence>